<keyword evidence="5 9" id="KW-0032">Aminotransferase</keyword>
<dbReference type="InterPro" id="IPR015422">
    <property type="entry name" value="PyrdxlP-dep_Trfase_small"/>
</dbReference>
<dbReference type="Pfam" id="PF00155">
    <property type="entry name" value="Aminotran_1_2"/>
    <property type="match status" value="1"/>
</dbReference>
<evidence type="ECO:0000256" key="6">
    <source>
        <dbReference type="ARBA" id="ARBA00022679"/>
    </source>
</evidence>
<evidence type="ECO:0000256" key="2">
    <source>
        <dbReference type="ARBA" id="ARBA00005011"/>
    </source>
</evidence>
<evidence type="ECO:0000256" key="7">
    <source>
        <dbReference type="ARBA" id="ARBA00022898"/>
    </source>
</evidence>
<feature type="modified residue" description="N6-(pyridoxal phosphate)lysine" evidence="9">
    <location>
        <position position="213"/>
    </location>
</feature>
<comment type="catalytic activity">
    <reaction evidence="8 9">
        <text>L-histidinol phosphate + 2-oxoglutarate = 3-(imidazol-4-yl)-2-oxopropyl phosphate + L-glutamate</text>
        <dbReference type="Rhea" id="RHEA:23744"/>
        <dbReference type="ChEBI" id="CHEBI:16810"/>
        <dbReference type="ChEBI" id="CHEBI:29985"/>
        <dbReference type="ChEBI" id="CHEBI:57766"/>
        <dbReference type="ChEBI" id="CHEBI:57980"/>
        <dbReference type="EC" id="2.6.1.9"/>
    </reaction>
</comment>
<dbReference type="KEGG" id="slr:L21SP2_1706"/>
<dbReference type="CDD" id="cd00609">
    <property type="entry name" value="AAT_like"/>
    <property type="match status" value="1"/>
</dbReference>
<evidence type="ECO:0000313" key="13">
    <source>
        <dbReference type="Proteomes" id="UP000018680"/>
    </source>
</evidence>
<evidence type="ECO:0000256" key="5">
    <source>
        <dbReference type="ARBA" id="ARBA00022576"/>
    </source>
</evidence>
<dbReference type="eggNOG" id="COG0079">
    <property type="taxonomic scope" value="Bacteria"/>
</dbReference>
<comment type="similarity">
    <text evidence="3 9">Belongs to the class-II pyridoxal-phosphate-dependent aminotransferase family. Histidinol-phosphate aminotransferase subfamily.</text>
</comment>
<comment type="cofactor">
    <cofactor evidence="1 9">
        <name>pyridoxal 5'-phosphate</name>
        <dbReference type="ChEBI" id="CHEBI:597326"/>
    </cofactor>
</comment>
<dbReference type="InterPro" id="IPR004839">
    <property type="entry name" value="Aminotransferase_I/II_large"/>
</dbReference>
<gene>
    <name evidence="9" type="primary">hisC</name>
    <name evidence="12" type="ORF">L21SP2_1706</name>
</gene>
<dbReference type="Gene3D" id="3.90.1150.10">
    <property type="entry name" value="Aspartate Aminotransferase, domain 1"/>
    <property type="match status" value="1"/>
</dbReference>
<comment type="pathway">
    <text evidence="2 9">Amino-acid biosynthesis; L-histidine biosynthesis; L-histidine from 5-phospho-alpha-D-ribose 1-diphosphate: step 7/9.</text>
</comment>
<dbReference type="HAMAP" id="MF_01023">
    <property type="entry name" value="HisC_aminotrans_2"/>
    <property type="match status" value="1"/>
</dbReference>
<proteinExistence type="inferred from homology"/>
<evidence type="ECO:0000256" key="4">
    <source>
        <dbReference type="ARBA" id="ARBA00011738"/>
    </source>
</evidence>
<dbReference type="PATRIC" id="fig|1307761.3.peg.1700"/>
<dbReference type="SUPFAM" id="SSF53383">
    <property type="entry name" value="PLP-dependent transferases"/>
    <property type="match status" value="1"/>
</dbReference>
<comment type="subunit">
    <text evidence="4 9">Homodimer.</text>
</comment>
<dbReference type="InterPro" id="IPR005861">
    <property type="entry name" value="HisP_aminotrans"/>
</dbReference>
<dbReference type="EMBL" id="CP006939">
    <property type="protein sequence ID" value="AHC15089.1"/>
    <property type="molecule type" value="Genomic_DNA"/>
</dbReference>
<protein>
    <recommendedName>
        <fullName evidence="9">Histidinol-phosphate aminotransferase</fullName>
        <ecNumber evidence="9">2.6.1.9</ecNumber>
    </recommendedName>
    <alternativeName>
        <fullName evidence="9">Imidazole acetol-phosphate transaminase</fullName>
    </alternativeName>
</protein>
<dbReference type="STRING" id="1307761.L21SP2_1706"/>
<keyword evidence="6 9" id="KW-0808">Transferase</keyword>
<dbReference type="Gene3D" id="3.40.640.10">
    <property type="entry name" value="Type I PLP-dependent aspartate aminotransferase-like (Major domain)"/>
    <property type="match status" value="1"/>
</dbReference>
<dbReference type="EC" id="2.6.1.9" evidence="9"/>
<dbReference type="AlphaFoldDB" id="V5WHT1"/>
<keyword evidence="13" id="KW-1185">Reference proteome</keyword>
<evidence type="ECO:0000256" key="8">
    <source>
        <dbReference type="ARBA" id="ARBA00047481"/>
    </source>
</evidence>
<evidence type="ECO:0000256" key="1">
    <source>
        <dbReference type="ARBA" id="ARBA00001933"/>
    </source>
</evidence>
<dbReference type="PANTHER" id="PTHR43643:SF3">
    <property type="entry name" value="HISTIDINOL-PHOSPHATE AMINOTRANSFERASE"/>
    <property type="match status" value="1"/>
</dbReference>
<keyword evidence="9" id="KW-0028">Amino-acid biosynthesis</keyword>
<evidence type="ECO:0000259" key="11">
    <source>
        <dbReference type="Pfam" id="PF00155"/>
    </source>
</evidence>
<keyword evidence="9" id="KW-0368">Histidine biosynthesis</keyword>
<keyword evidence="7 9" id="KW-0663">Pyridoxal phosphate</keyword>
<dbReference type="OrthoDB" id="9813612at2"/>
<evidence type="ECO:0000256" key="9">
    <source>
        <dbReference type="HAMAP-Rule" id="MF_01023"/>
    </source>
</evidence>
<dbReference type="GO" id="GO:0000105">
    <property type="term" value="P:L-histidine biosynthetic process"/>
    <property type="evidence" value="ECO:0007669"/>
    <property type="project" value="UniProtKB-UniRule"/>
</dbReference>
<dbReference type="InterPro" id="IPR015424">
    <property type="entry name" value="PyrdxlP-dep_Trfase"/>
</dbReference>
<dbReference type="GO" id="GO:0004400">
    <property type="term" value="F:histidinol-phosphate transaminase activity"/>
    <property type="evidence" value="ECO:0007669"/>
    <property type="project" value="UniProtKB-UniRule"/>
</dbReference>
<evidence type="ECO:0000313" key="12">
    <source>
        <dbReference type="EMBL" id="AHC15089.1"/>
    </source>
</evidence>
<dbReference type="PANTHER" id="PTHR43643">
    <property type="entry name" value="HISTIDINOL-PHOSPHATE AMINOTRANSFERASE 2"/>
    <property type="match status" value="1"/>
</dbReference>
<accession>V5WHT1</accession>
<dbReference type="Proteomes" id="UP000018680">
    <property type="component" value="Chromosome"/>
</dbReference>
<evidence type="ECO:0000256" key="10">
    <source>
        <dbReference type="SAM" id="MobiDB-lite"/>
    </source>
</evidence>
<dbReference type="RefSeq" id="WP_024268008.1">
    <property type="nucleotide sequence ID" value="NC_023035.1"/>
</dbReference>
<evidence type="ECO:0000256" key="3">
    <source>
        <dbReference type="ARBA" id="ARBA00007970"/>
    </source>
</evidence>
<dbReference type="GO" id="GO:0030170">
    <property type="term" value="F:pyridoxal phosphate binding"/>
    <property type="evidence" value="ECO:0007669"/>
    <property type="project" value="InterPro"/>
</dbReference>
<dbReference type="UniPathway" id="UPA00031">
    <property type="reaction ID" value="UER00012"/>
</dbReference>
<dbReference type="NCBIfam" id="TIGR01141">
    <property type="entry name" value="hisC"/>
    <property type="match status" value="1"/>
</dbReference>
<reference evidence="12 13" key="1">
    <citation type="journal article" date="2015" name="Stand. Genomic Sci.">
        <title>Complete genome sequence and description of Salinispira pacifica gen. nov., sp. nov., a novel spirochaete isolated form a hypersaline microbial mat.</title>
        <authorList>
            <person name="Ben Hania W."/>
            <person name="Joseph M."/>
            <person name="Schumann P."/>
            <person name="Bunk B."/>
            <person name="Fiebig A."/>
            <person name="Sproer C."/>
            <person name="Klenk H.P."/>
            <person name="Fardeau M.L."/>
            <person name="Spring S."/>
        </authorList>
    </citation>
    <scope>NUCLEOTIDE SEQUENCE [LARGE SCALE GENOMIC DNA]</scope>
    <source>
        <strain evidence="12 13">L21-RPul-D2</strain>
    </source>
</reference>
<name>V5WHT1_9SPIO</name>
<sequence length="349" mass="38794">MKWKKDLYQIPPYHPGKKMPGSIKLSSNENPLGPSPKALEAMRGALDSVHIYPPVVSSQLCETVADWRGCAADEIIFGNGSDEVFTMVGATLLGPGRNAVGSENTFSQYEFAARMFGAEYRAAPTRNYQYDLQAMLSLIDSSTSVVFLCSPNNPTGMIIPEPELREFLAAVPKDILVIIDQAYREYAESEKYPETLDLLKEHPNLLITGTFSKIFGLAALRIGYGIARPEVIHMLLRVKSPFNNSSLAQSAAIAAVRDNEFITRSIEFNRNSREYSSKLFSEAGLEFFPSESNFLCVRSPSSDAAGDVRRLQEHGITVRDLHSFGMKEYMRITFSEPARMKQIADILKG</sequence>
<feature type="region of interest" description="Disordered" evidence="10">
    <location>
        <begin position="14"/>
        <end position="34"/>
    </location>
</feature>
<dbReference type="HOGENOM" id="CLU_017584_3_3_12"/>
<organism evidence="12 13">
    <name type="scientific">Salinispira pacifica</name>
    <dbReference type="NCBI Taxonomy" id="1307761"/>
    <lineage>
        <taxon>Bacteria</taxon>
        <taxon>Pseudomonadati</taxon>
        <taxon>Spirochaetota</taxon>
        <taxon>Spirochaetia</taxon>
        <taxon>Spirochaetales</taxon>
        <taxon>Spirochaetaceae</taxon>
        <taxon>Salinispira</taxon>
    </lineage>
</organism>
<dbReference type="InterPro" id="IPR015421">
    <property type="entry name" value="PyrdxlP-dep_Trfase_major"/>
</dbReference>
<dbReference type="InterPro" id="IPR050106">
    <property type="entry name" value="HistidinolP_aminotransfase"/>
</dbReference>
<feature type="domain" description="Aminotransferase class I/classII large" evidence="11">
    <location>
        <begin position="23"/>
        <end position="345"/>
    </location>
</feature>